<evidence type="ECO:0000313" key="2">
    <source>
        <dbReference type="Proteomes" id="UP000331127"/>
    </source>
</evidence>
<reference evidence="1 2" key="1">
    <citation type="submission" date="2019-10" db="EMBL/GenBank/DDBJ databases">
        <title>Whole genome shotgun sequence of Acrocarpospora macrocephala NBRC 16266.</title>
        <authorList>
            <person name="Ichikawa N."/>
            <person name="Kimura A."/>
            <person name="Kitahashi Y."/>
            <person name="Komaki H."/>
            <person name="Oguchi A."/>
        </authorList>
    </citation>
    <scope>NUCLEOTIDE SEQUENCE [LARGE SCALE GENOMIC DNA]</scope>
    <source>
        <strain evidence="1 2">NBRC 16266</strain>
    </source>
</reference>
<dbReference type="AlphaFoldDB" id="A0A5M3WU41"/>
<comment type="caution">
    <text evidence="1">The sequence shown here is derived from an EMBL/GenBank/DDBJ whole genome shotgun (WGS) entry which is preliminary data.</text>
</comment>
<gene>
    <name evidence="1" type="ORF">Amac_056430</name>
</gene>
<keyword evidence="2" id="KW-1185">Reference proteome</keyword>
<protein>
    <submittedName>
        <fullName evidence="1">Uncharacterized protein</fullName>
    </submittedName>
</protein>
<accession>A0A5M3WU41</accession>
<evidence type="ECO:0000313" key="1">
    <source>
        <dbReference type="EMBL" id="GES12046.1"/>
    </source>
</evidence>
<name>A0A5M3WU41_9ACTN</name>
<proteinExistence type="predicted"/>
<dbReference type="EMBL" id="BLAE01000034">
    <property type="protein sequence ID" value="GES12046.1"/>
    <property type="molecule type" value="Genomic_DNA"/>
</dbReference>
<organism evidence="1 2">
    <name type="scientific">Acrocarpospora macrocephala</name>
    <dbReference type="NCBI Taxonomy" id="150177"/>
    <lineage>
        <taxon>Bacteria</taxon>
        <taxon>Bacillati</taxon>
        <taxon>Actinomycetota</taxon>
        <taxon>Actinomycetes</taxon>
        <taxon>Streptosporangiales</taxon>
        <taxon>Streptosporangiaceae</taxon>
        <taxon>Acrocarpospora</taxon>
    </lineage>
</organism>
<sequence length="70" mass="8010">MPNWIPKLSIVACLIDLHRTAEAVDRDLGDCWHQALSLDGIAKALHAMQRFPEARTQWELALADFDDPRR</sequence>
<dbReference type="Proteomes" id="UP000331127">
    <property type="component" value="Unassembled WGS sequence"/>
</dbReference>